<dbReference type="EMBL" id="SSTD01002819">
    <property type="protein sequence ID" value="TYK27325.1"/>
    <property type="molecule type" value="Genomic_DNA"/>
</dbReference>
<evidence type="ECO:0000259" key="4">
    <source>
        <dbReference type="Pfam" id="PF03732"/>
    </source>
</evidence>
<evidence type="ECO:0000256" key="3">
    <source>
        <dbReference type="SAM" id="MobiDB-lite"/>
    </source>
</evidence>
<dbReference type="Pfam" id="PF03732">
    <property type="entry name" value="Retrotrans_gag"/>
    <property type="match status" value="1"/>
</dbReference>
<comment type="caution">
    <text evidence="8">The sequence shown here is derived from an EMBL/GenBank/DDBJ whole genome shotgun (WGS) entry which is preliminary data.</text>
</comment>
<dbReference type="InterPro" id="IPR043502">
    <property type="entry name" value="DNA/RNA_pol_sf"/>
</dbReference>
<feature type="domain" description="ATP-dependent RNA helicase PRP5/DDX46/KHDC4 KH" evidence="7">
    <location>
        <begin position="92"/>
        <end position="180"/>
    </location>
</feature>
<dbReference type="Pfam" id="PF23469">
    <property type="entry name" value="KH_12"/>
    <property type="match status" value="1"/>
</dbReference>
<dbReference type="InterPro" id="IPR036397">
    <property type="entry name" value="RNaseH_sf"/>
</dbReference>
<evidence type="ECO:0000259" key="7">
    <source>
        <dbReference type="Pfam" id="PF23469"/>
    </source>
</evidence>
<dbReference type="InterPro" id="IPR055256">
    <property type="entry name" value="KH_1_KHDC4/BBP-like"/>
</dbReference>
<dbReference type="PANTHER" id="PTHR15744:SF0">
    <property type="entry name" value="KH HOMOLOGY DOMAIN-CONTAINING PROTEIN 4"/>
    <property type="match status" value="1"/>
</dbReference>
<dbReference type="InterPro" id="IPR036612">
    <property type="entry name" value="KH_dom_type_1_sf"/>
</dbReference>
<name>A0A5D3DVK7_CUCMM</name>
<dbReference type="PANTHER" id="PTHR15744">
    <property type="entry name" value="BLOM7"/>
    <property type="match status" value="1"/>
</dbReference>
<dbReference type="SUPFAM" id="SSF56672">
    <property type="entry name" value="DNA/RNA polymerases"/>
    <property type="match status" value="1"/>
</dbReference>
<dbReference type="GO" id="GO:0003723">
    <property type="term" value="F:RNA binding"/>
    <property type="evidence" value="ECO:0007669"/>
    <property type="project" value="InterPro"/>
</dbReference>
<gene>
    <name evidence="8" type="ORF">E5676_scaffold394G00110</name>
</gene>
<dbReference type="Gene3D" id="3.30.420.10">
    <property type="entry name" value="Ribonuclease H-like superfamily/Ribonuclease H"/>
    <property type="match status" value="1"/>
</dbReference>
<evidence type="ECO:0000259" key="6">
    <source>
        <dbReference type="Pfam" id="PF22675"/>
    </source>
</evidence>
<dbReference type="CDD" id="cd22471">
    <property type="entry name" value="KH-I_RIK_like_rpt1"/>
    <property type="match status" value="1"/>
</dbReference>
<evidence type="ECO:0000256" key="1">
    <source>
        <dbReference type="ARBA" id="ARBA00070402"/>
    </source>
</evidence>
<dbReference type="Gene3D" id="3.10.10.10">
    <property type="entry name" value="HIV Type 1 Reverse Transcriptase, subunit A, domain 1"/>
    <property type="match status" value="1"/>
</dbReference>
<feature type="region of interest" description="Disordered" evidence="3">
    <location>
        <begin position="1"/>
        <end position="35"/>
    </location>
</feature>
<evidence type="ECO:0000313" key="8">
    <source>
        <dbReference type="EMBL" id="TYK27325.1"/>
    </source>
</evidence>
<proteinExistence type="predicted"/>
<feature type="domain" description="Retrotransposon gag" evidence="4">
    <location>
        <begin position="731"/>
        <end position="803"/>
    </location>
</feature>
<evidence type="ECO:0000259" key="5">
    <source>
        <dbReference type="Pfam" id="PF17921"/>
    </source>
</evidence>
<dbReference type="AlphaFoldDB" id="A0A5D3DVK7"/>
<dbReference type="InterPro" id="IPR005162">
    <property type="entry name" value="Retrotrans_gag_dom"/>
</dbReference>
<dbReference type="SUPFAM" id="SSF54791">
    <property type="entry name" value="Eukaryotic type KH-domain (KH-domain type I)"/>
    <property type="match status" value="1"/>
</dbReference>
<protein>
    <recommendedName>
        <fullName evidence="1">Protein RIK</fullName>
    </recommendedName>
    <alternativeName>
        <fullName evidence="2">Rough sheath 2-interacting KH domain protein</fullName>
    </alternativeName>
</protein>
<reference evidence="8 9" key="1">
    <citation type="submission" date="2019-08" db="EMBL/GenBank/DDBJ databases">
        <title>Draft genome sequences of two oriental melons (Cucumis melo L. var makuwa).</title>
        <authorList>
            <person name="Kwon S.-Y."/>
        </authorList>
    </citation>
    <scope>NUCLEOTIDE SEQUENCE [LARGE SCALE GENOMIC DNA]</scope>
    <source>
        <strain evidence="9">cv. Chang Bougi</strain>
        <tissue evidence="8">Leaf</tissue>
    </source>
</reference>
<dbReference type="Pfam" id="PF22675">
    <property type="entry name" value="KH-I_KHDC4-BBP"/>
    <property type="match status" value="1"/>
</dbReference>
<evidence type="ECO:0000256" key="2">
    <source>
        <dbReference type="ARBA" id="ARBA00081001"/>
    </source>
</evidence>
<dbReference type="Pfam" id="PF17921">
    <property type="entry name" value="Integrase_H2C2"/>
    <property type="match status" value="1"/>
</dbReference>
<dbReference type="InterPro" id="IPR012337">
    <property type="entry name" value="RNaseH-like_sf"/>
</dbReference>
<accession>A0A5D3DVK7</accession>
<dbReference type="Proteomes" id="UP000321947">
    <property type="component" value="Unassembled WGS sequence"/>
</dbReference>
<feature type="domain" description="Integrase zinc-binding" evidence="5">
    <location>
        <begin position="1018"/>
        <end position="1049"/>
    </location>
</feature>
<dbReference type="InterPro" id="IPR041588">
    <property type="entry name" value="Integrase_H2C2"/>
</dbReference>
<feature type="region of interest" description="Disordered" evidence="3">
    <location>
        <begin position="557"/>
        <end position="587"/>
    </location>
</feature>
<feature type="domain" description="KHDC4/BBP-like KH-domain type I" evidence="6">
    <location>
        <begin position="211"/>
        <end position="281"/>
    </location>
</feature>
<dbReference type="SUPFAM" id="SSF53098">
    <property type="entry name" value="Ribonuclease H-like"/>
    <property type="match status" value="1"/>
</dbReference>
<dbReference type="InterPro" id="IPR056149">
    <property type="entry name" value="PRP5/DDX46/KHDC4_KH"/>
</dbReference>
<evidence type="ECO:0000313" key="9">
    <source>
        <dbReference type="Proteomes" id="UP000321947"/>
    </source>
</evidence>
<dbReference type="FunFam" id="3.30.1370.10:FF:000037">
    <property type="entry name" value="KH domain protein"/>
    <property type="match status" value="1"/>
</dbReference>
<dbReference type="Gene3D" id="3.30.1370.10">
    <property type="entry name" value="K Homology domain, type 1"/>
    <property type="match status" value="1"/>
</dbReference>
<dbReference type="InterPro" id="IPR031121">
    <property type="entry name" value="RIK/BLOM7"/>
</dbReference>
<sequence length="1185" mass="130718">MTEDSGVRVSSDEPIAVPIIDSSSQTKQRKKRKWDQPAESFLSTATAFPGVLPSYNQTPLGGVAVTSVAALVQVSPINCATLTQSKIQDELIAREISINDAEPSVRYKLTKRQTQEEIQRHTGAVVITRGKYHPPNTPPDGNKPLYLHISAGAHLKDMAERILAVDRAASMVEEMLRQGQSLAPSSFSSLNKEFKVNQPLSTSVFLGFDTDPSVNIAARIRGPNDQYINHIIAETGVTVSLRGLGAGSTEGACEEPLHLFLSSNNSKNLEDAKNLAEDLMDTIGKEFGISRVSSCKVYSAVPPPQQVYGAVPPPPQVYGAVPPCPQVYGAVPPCPQVYGAVPPPPQVYGAVPPPPKVYSAVPPPLLCSTPQFARVESLENEPTTSSASSLISSASPTIVSPVSSVIPGVAPVIAQGSILQSGLPQSQSTAISYTKPLISGGTNYNGYSGIYPQATPLQQVALALKQVSSTTTPVAVPNRPALSVSNMKVNSDAEKEKRPNQRRKFQELPICVQGSSITNQENGREIDSSSTIVCSLSSPWSDRPPIILQYSRRGEKGKTRVKESLGNENGDHKLLFPGKSKENGIEETHRRNIGDVRSRNFGNLSGVAQITCCQENLMSLTKSIERLGIQTEGQQLLLKYIESMAKEKSVIIRGVIEVIESTSQGPAMESTIEGGSMLMKGTKSKGTKSKGWMKKIETQENPSDRNKFKKLEMLVFSALMEWHWIGIDRKKNVRDPFKDWAELKQQLLVRFQSVREGSICGQFLAIKQDTTVEEYRNLFDKLVAPLPQLPKEVLEETFTNGLTPSIKVEVECWELVMGKIKEEEVIVLIDCGAIHNFISEKWLYSLGVTGYLGVIEMDRGNLTMTFYDGNHKIECRALEGGMTLAELYGVDEVPTVRESISTLLPKFEDVLDWSEELPPSRGIEHHVHLKKGINLVNVRPYRYAYQQKTEMEKLVDEMLTSEVICQSIGPYSSPVLLVKKKNESWRFCVDYRALNNVTIPDKFPISSLGDVLDSCGLIKRLTRELYWEGIKQDVKKYWKECLVCQRNKSLALSPAGLLLPLEIPYNILSDISMDSIDGLPKVAVSNRDKVFLSNFWDEMFQLTGTRLSRSSAYHLQTDGQMESIGIIPHTKDQFGVTPFQAAYGRSPPPLIYYGDVETSNSTLDEQLKERDVTLEALKEHPGLPR</sequence>
<dbReference type="GO" id="GO:0005634">
    <property type="term" value="C:nucleus"/>
    <property type="evidence" value="ECO:0007669"/>
    <property type="project" value="InterPro"/>
</dbReference>
<organism evidence="8 9">
    <name type="scientific">Cucumis melo var. makuwa</name>
    <name type="common">Oriental melon</name>
    <dbReference type="NCBI Taxonomy" id="1194695"/>
    <lineage>
        <taxon>Eukaryota</taxon>
        <taxon>Viridiplantae</taxon>
        <taxon>Streptophyta</taxon>
        <taxon>Embryophyta</taxon>
        <taxon>Tracheophyta</taxon>
        <taxon>Spermatophyta</taxon>
        <taxon>Magnoliopsida</taxon>
        <taxon>eudicotyledons</taxon>
        <taxon>Gunneridae</taxon>
        <taxon>Pentapetalae</taxon>
        <taxon>rosids</taxon>
        <taxon>fabids</taxon>
        <taxon>Cucurbitales</taxon>
        <taxon>Cucurbitaceae</taxon>
        <taxon>Benincaseae</taxon>
        <taxon>Cucumis</taxon>
    </lineage>
</organism>